<gene>
    <name evidence="8" type="ORF">HNR46_001751</name>
</gene>
<evidence type="ECO:0000256" key="4">
    <source>
        <dbReference type="ARBA" id="ARBA00049578"/>
    </source>
</evidence>
<evidence type="ECO:0000256" key="3">
    <source>
        <dbReference type="ARBA" id="ARBA00048792"/>
    </source>
</evidence>
<evidence type="ECO:0000313" key="9">
    <source>
        <dbReference type="Proteomes" id="UP000557717"/>
    </source>
</evidence>
<dbReference type="Pfam" id="PF01180">
    <property type="entry name" value="DHO_dh"/>
    <property type="match status" value="1"/>
</dbReference>
<dbReference type="NCBIfam" id="NF006183">
    <property type="entry name" value="PRK08318.1"/>
    <property type="match status" value="1"/>
</dbReference>
<evidence type="ECO:0000256" key="6">
    <source>
        <dbReference type="ARBA" id="ARBA00049728"/>
    </source>
</evidence>
<dbReference type="EMBL" id="JACHFD010000007">
    <property type="protein sequence ID" value="MBB5351514.1"/>
    <property type="molecule type" value="Genomic_DNA"/>
</dbReference>
<reference evidence="8 9" key="1">
    <citation type="submission" date="2020-08" db="EMBL/GenBank/DDBJ databases">
        <title>Genomic Encyclopedia of Type Strains, Phase IV (KMG-IV): sequencing the most valuable type-strain genomes for metagenomic binning, comparative biology and taxonomic classification.</title>
        <authorList>
            <person name="Goeker M."/>
        </authorList>
    </citation>
    <scope>NUCLEOTIDE SEQUENCE [LARGE SCALE GENOMIC DNA]</scope>
    <source>
        <strain evidence="8 9">YC6886</strain>
    </source>
</reference>
<dbReference type="EC" id="1.3.1.1" evidence="6"/>
<dbReference type="GO" id="GO:0004159">
    <property type="term" value="F:dihydropyrimidine dehydrogenase (NAD+) activity"/>
    <property type="evidence" value="ECO:0007669"/>
    <property type="project" value="UniProtKB-EC"/>
</dbReference>
<dbReference type="Proteomes" id="UP000557717">
    <property type="component" value="Unassembled WGS sequence"/>
</dbReference>
<comment type="function">
    <text evidence="4">Involved in pyrimidine base degradation. Catalyzes physiologically the reduction of uracil to 5,6-dihydrouracil (DHU) by using NADH as a specific cosubstrate. It also catalyzes the reverse reaction and the reduction of thymine to 5,6-dihydrothymine (DHT).</text>
</comment>
<dbReference type="InterPro" id="IPR005720">
    <property type="entry name" value="Dihydroorotate_DH_cat"/>
</dbReference>
<dbReference type="Gene3D" id="3.20.20.70">
    <property type="entry name" value="Aldolase class I"/>
    <property type="match status" value="1"/>
</dbReference>
<protein>
    <recommendedName>
        <fullName evidence="6">dihydrouracil dehydrogenase (NAD(+))</fullName>
        <ecNumber evidence="6">1.3.1.1</ecNumber>
    </recommendedName>
</protein>
<keyword evidence="9" id="KW-1185">Reference proteome</keyword>
<evidence type="ECO:0000256" key="5">
    <source>
        <dbReference type="ARBA" id="ARBA00049714"/>
    </source>
</evidence>
<dbReference type="GO" id="GO:0006210">
    <property type="term" value="P:thymine catabolic process"/>
    <property type="evidence" value="ECO:0007669"/>
    <property type="project" value="TreeGrafter"/>
</dbReference>
<dbReference type="InterPro" id="IPR013785">
    <property type="entry name" value="Aldolase_TIM"/>
</dbReference>
<feature type="domain" description="Dihydroorotate dehydrogenase catalytic" evidence="7">
    <location>
        <begin position="4"/>
        <end position="309"/>
    </location>
</feature>
<name>A0A840V7F4_9BACT</name>
<evidence type="ECO:0000256" key="2">
    <source>
        <dbReference type="ARBA" id="ARBA00047685"/>
    </source>
</evidence>
<dbReference type="FunFam" id="3.20.20.70:FF:000027">
    <property type="entry name" value="Dihydropyrimidine dehydrogenase [NADP(+)]"/>
    <property type="match status" value="1"/>
</dbReference>
<dbReference type="GO" id="GO:0005737">
    <property type="term" value="C:cytoplasm"/>
    <property type="evidence" value="ECO:0007669"/>
    <property type="project" value="InterPro"/>
</dbReference>
<comment type="catalytic activity">
    <reaction evidence="2">
        <text>5,6-dihydrothymine + NAD(+) = thymine + NADH + H(+)</text>
        <dbReference type="Rhea" id="RHEA:28791"/>
        <dbReference type="ChEBI" id="CHEBI:15378"/>
        <dbReference type="ChEBI" id="CHEBI:17821"/>
        <dbReference type="ChEBI" id="CHEBI:27468"/>
        <dbReference type="ChEBI" id="CHEBI:57540"/>
        <dbReference type="ChEBI" id="CHEBI:57945"/>
        <dbReference type="EC" id="1.3.1.1"/>
    </reaction>
</comment>
<dbReference type="RefSeq" id="WP_184017750.1">
    <property type="nucleotide sequence ID" value="NZ_JACHFD010000007.1"/>
</dbReference>
<dbReference type="SUPFAM" id="SSF51395">
    <property type="entry name" value="FMN-linked oxidoreductases"/>
    <property type="match status" value="1"/>
</dbReference>
<evidence type="ECO:0000259" key="7">
    <source>
        <dbReference type="Pfam" id="PF01180"/>
    </source>
</evidence>
<comment type="subunit">
    <text evidence="5">Heterotetramer of 2 PreA and 2 PreT subunits.</text>
</comment>
<dbReference type="GO" id="GO:0002058">
    <property type="term" value="F:uracil binding"/>
    <property type="evidence" value="ECO:0007669"/>
    <property type="project" value="TreeGrafter"/>
</dbReference>
<dbReference type="PANTHER" id="PTHR43073">
    <property type="entry name" value="DIHYDROPYRIMIDINE DEHYDROGENASE [NADP(+)]"/>
    <property type="match status" value="1"/>
</dbReference>
<comment type="catalytic activity">
    <reaction evidence="3">
        <text>5,6-dihydrouracil + NAD(+) = uracil + NADH + H(+)</text>
        <dbReference type="Rhea" id="RHEA:20189"/>
        <dbReference type="ChEBI" id="CHEBI:15378"/>
        <dbReference type="ChEBI" id="CHEBI:15901"/>
        <dbReference type="ChEBI" id="CHEBI:17568"/>
        <dbReference type="ChEBI" id="CHEBI:57540"/>
        <dbReference type="ChEBI" id="CHEBI:57945"/>
        <dbReference type="EC" id="1.3.1.1"/>
    </reaction>
</comment>
<dbReference type="AlphaFoldDB" id="A0A840V7F4"/>
<dbReference type="CDD" id="cd02940">
    <property type="entry name" value="DHPD_FMN"/>
    <property type="match status" value="1"/>
</dbReference>
<dbReference type="GO" id="GO:0006212">
    <property type="term" value="P:uracil catabolic process"/>
    <property type="evidence" value="ECO:0007669"/>
    <property type="project" value="TreeGrafter"/>
</dbReference>
<evidence type="ECO:0000256" key="1">
    <source>
        <dbReference type="ARBA" id="ARBA00023002"/>
    </source>
</evidence>
<organism evidence="8 9">
    <name type="scientific">Haloferula luteola</name>
    <dbReference type="NCBI Taxonomy" id="595692"/>
    <lineage>
        <taxon>Bacteria</taxon>
        <taxon>Pseudomonadati</taxon>
        <taxon>Verrucomicrobiota</taxon>
        <taxon>Verrucomicrobiia</taxon>
        <taxon>Verrucomicrobiales</taxon>
        <taxon>Verrucomicrobiaceae</taxon>
        <taxon>Haloferula</taxon>
    </lineage>
</organism>
<accession>A0A840V7F4</accession>
<dbReference type="GO" id="GO:0050661">
    <property type="term" value="F:NADP binding"/>
    <property type="evidence" value="ECO:0007669"/>
    <property type="project" value="TreeGrafter"/>
</dbReference>
<sequence>MPTLSTTVDGLHLPNPFVIGSGPPGTNLKVIQRAFKEGWGAVIAKTISLDASKVVNVGPRYAKLKSADGNEVIGWENIELISDRPFEKWLDEFKECKDSYPDGVLIASVMEEFNKDAWCEIIERCQEVGVDGFELNFSCPHGLPERKMGAAMGQDPAILEEVCGWVNEVAKIPVWAKMTPNVTHIEDPGRAALRAGCEGLAAINTIRSVMGVDLETLRPEPTVEGFTTPGGYSSKAVKPIALRMVMELATMIRKEFPGKSLSAIGGVESGWDAAQFILLGGDTVQVCTGVMKFGYPVVQRFCDELLEFMESKGFETLDDFKGHSLQYFTTHAELVRMQTERKAKEAAKKAGMVTADGDWDGDDFVKQSDGLARN</sequence>
<comment type="caution">
    <text evidence="8">The sequence shown here is derived from an EMBL/GenBank/DDBJ whole genome shotgun (WGS) entry which is preliminary data.</text>
</comment>
<evidence type="ECO:0000313" key="8">
    <source>
        <dbReference type="EMBL" id="MBB5351514.1"/>
    </source>
</evidence>
<keyword evidence="1 8" id="KW-0560">Oxidoreductase</keyword>
<dbReference type="PANTHER" id="PTHR43073:SF2">
    <property type="entry name" value="DIHYDROPYRIMIDINE DEHYDROGENASE [NADP(+)]"/>
    <property type="match status" value="1"/>
</dbReference>
<proteinExistence type="predicted"/>